<dbReference type="EMBL" id="CAJVPS010000180">
    <property type="protein sequence ID" value="CAG8461710.1"/>
    <property type="molecule type" value="Genomic_DNA"/>
</dbReference>
<dbReference type="Pfam" id="PF04777">
    <property type="entry name" value="Evr1_Alr"/>
    <property type="match status" value="1"/>
</dbReference>
<evidence type="ECO:0000256" key="1">
    <source>
        <dbReference type="ARBA" id="ARBA00001974"/>
    </source>
</evidence>
<dbReference type="GO" id="GO:0005739">
    <property type="term" value="C:mitochondrion"/>
    <property type="evidence" value="ECO:0007669"/>
    <property type="project" value="TreeGrafter"/>
</dbReference>
<dbReference type="InterPro" id="IPR039799">
    <property type="entry name" value="ALR/ERV"/>
</dbReference>
<feature type="domain" description="ERV/ALR sulfhydryl oxidase" evidence="7">
    <location>
        <begin position="70"/>
        <end position="170"/>
    </location>
</feature>
<keyword evidence="3 6" id="KW-0274">FAD</keyword>
<dbReference type="FunFam" id="1.20.120.310:FF:000002">
    <property type="entry name" value="Sulfhydryl oxidase"/>
    <property type="match status" value="1"/>
</dbReference>
<dbReference type="PANTHER" id="PTHR12645:SF1">
    <property type="entry name" value="FAD-LINKED SULFHYDRYL OXIDASE ERV2"/>
    <property type="match status" value="1"/>
</dbReference>
<evidence type="ECO:0000256" key="4">
    <source>
        <dbReference type="ARBA" id="ARBA00023002"/>
    </source>
</evidence>
<dbReference type="OrthoDB" id="59470at2759"/>
<name>A0A9N8VUT1_9GLOM</name>
<dbReference type="PROSITE" id="PS51324">
    <property type="entry name" value="ERV_ALR"/>
    <property type="match status" value="1"/>
</dbReference>
<evidence type="ECO:0000259" key="7">
    <source>
        <dbReference type="PROSITE" id="PS51324"/>
    </source>
</evidence>
<dbReference type="PANTHER" id="PTHR12645">
    <property type="entry name" value="ALR/ERV"/>
    <property type="match status" value="1"/>
</dbReference>
<protein>
    <recommendedName>
        <fullName evidence="6">Sulfhydryl oxidase</fullName>
        <ecNumber evidence="6">1.8.3.2</ecNumber>
    </recommendedName>
</protein>
<keyword evidence="5" id="KW-1015">Disulfide bond</keyword>
<dbReference type="GO" id="GO:0050660">
    <property type="term" value="F:flavin adenine dinucleotide binding"/>
    <property type="evidence" value="ECO:0007669"/>
    <property type="project" value="TreeGrafter"/>
</dbReference>
<keyword evidence="9" id="KW-1185">Reference proteome</keyword>
<evidence type="ECO:0000313" key="8">
    <source>
        <dbReference type="EMBL" id="CAG8461710.1"/>
    </source>
</evidence>
<dbReference type="Proteomes" id="UP000789508">
    <property type="component" value="Unassembled WGS sequence"/>
</dbReference>
<evidence type="ECO:0000256" key="5">
    <source>
        <dbReference type="ARBA" id="ARBA00023157"/>
    </source>
</evidence>
<proteinExistence type="predicted"/>
<dbReference type="SUPFAM" id="SSF69000">
    <property type="entry name" value="FAD-dependent thiol oxidase"/>
    <property type="match status" value="1"/>
</dbReference>
<evidence type="ECO:0000256" key="6">
    <source>
        <dbReference type="RuleBase" id="RU371123"/>
    </source>
</evidence>
<dbReference type="InterPro" id="IPR017905">
    <property type="entry name" value="ERV/ALR_sulphydryl_oxidase"/>
</dbReference>
<evidence type="ECO:0000256" key="3">
    <source>
        <dbReference type="ARBA" id="ARBA00022827"/>
    </source>
</evidence>
<comment type="cofactor">
    <cofactor evidence="1 6">
        <name>FAD</name>
        <dbReference type="ChEBI" id="CHEBI:57692"/>
    </cofactor>
</comment>
<keyword evidence="2 6" id="KW-0285">Flavoprotein</keyword>
<dbReference type="Gene3D" id="1.20.120.310">
    <property type="entry name" value="ERV/ALR sulfhydryl oxidase domain"/>
    <property type="match status" value="1"/>
</dbReference>
<reference evidence="8" key="1">
    <citation type="submission" date="2021-06" db="EMBL/GenBank/DDBJ databases">
        <authorList>
            <person name="Kallberg Y."/>
            <person name="Tangrot J."/>
            <person name="Rosling A."/>
        </authorList>
    </citation>
    <scope>NUCLEOTIDE SEQUENCE</scope>
    <source>
        <strain evidence="8">FL130A</strain>
    </source>
</reference>
<comment type="caution">
    <text evidence="8">The sequence shown here is derived from an EMBL/GenBank/DDBJ whole genome shotgun (WGS) entry which is preliminary data.</text>
</comment>
<sequence length="188" mass="21431">MKPIAVLSLIICFVIFPSILYLRTRGPVNPDKLQQQQQDMSRFDSGNLSSKFRVPSGKSRGPVIMPALNNSTLKAELGRSTWKLLHTIMARFPEKPTENEKEALRSYVYLFSRLYPCGECATEFQKILEKYPPQVSSREAASQWMCAIHNIVNKRLKKEQFDCGQIADKYKCGCDDEKNSTTTSLNFP</sequence>
<dbReference type="EC" id="1.8.3.2" evidence="6"/>
<keyword evidence="4 6" id="KW-0560">Oxidoreductase</keyword>
<evidence type="ECO:0000313" key="9">
    <source>
        <dbReference type="Proteomes" id="UP000789508"/>
    </source>
</evidence>
<evidence type="ECO:0000256" key="2">
    <source>
        <dbReference type="ARBA" id="ARBA00022630"/>
    </source>
</evidence>
<comment type="catalytic activity">
    <reaction evidence="6">
        <text>2 R'C(R)SH + O2 = R'C(R)S-S(R)CR' + H2O2</text>
        <dbReference type="Rhea" id="RHEA:17357"/>
        <dbReference type="ChEBI" id="CHEBI:15379"/>
        <dbReference type="ChEBI" id="CHEBI:16240"/>
        <dbReference type="ChEBI" id="CHEBI:16520"/>
        <dbReference type="ChEBI" id="CHEBI:17412"/>
        <dbReference type="EC" id="1.8.3.2"/>
    </reaction>
</comment>
<organism evidence="8 9">
    <name type="scientific">Ambispora leptoticha</name>
    <dbReference type="NCBI Taxonomy" id="144679"/>
    <lineage>
        <taxon>Eukaryota</taxon>
        <taxon>Fungi</taxon>
        <taxon>Fungi incertae sedis</taxon>
        <taxon>Mucoromycota</taxon>
        <taxon>Glomeromycotina</taxon>
        <taxon>Glomeromycetes</taxon>
        <taxon>Archaeosporales</taxon>
        <taxon>Ambisporaceae</taxon>
        <taxon>Ambispora</taxon>
    </lineage>
</organism>
<dbReference type="GO" id="GO:0016971">
    <property type="term" value="F:flavin-dependent sulfhydryl oxidase activity"/>
    <property type="evidence" value="ECO:0007669"/>
    <property type="project" value="InterPro"/>
</dbReference>
<gene>
    <name evidence="8" type="ORF">ALEPTO_LOCUS1575</name>
</gene>
<dbReference type="InterPro" id="IPR036774">
    <property type="entry name" value="ERV/ALR_sulphydryl_oxid_sf"/>
</dbReference>
<accession>A0A9N8VUT1</accession>
<dbReference type="AlphaFoldDB" id="A0A9N8VUT1"/>